<comment type="caution">
    <text evidence="2">The sequence shown here is derived from an EMBL/GenBank/DDBJ whole genome shotgun (WGS) entry which is preliminary data.</text>
</comment>
<evidence type="ECO:0000256" key="1">
    <source>
        <dbReference type="SAM" id="Phobius"/>
    </source>
</evidence>
<dbReference type="EMBL" id="NEDP02001821">
    <property type="protein sequence ID" value="OWF52337.1"/>
    <property type="molecule type" value="Genomic_DNA"/>
</dbReference>
<feature type="transmembrane region" description="Helical" evidence="1">
    <location>
        <begin position="36"/>
        <end position="57"/>
    </location>
</feature>
<sequence>MELIPIVRLLFFINSFRWSQCCQGVSMTTSNEDTKWLINAGLSVLLLATIILVFAYFRWKWAKASTQCMSPDYFDRLRFRVATGQDDNGDHLEHCCVDQSERSAIRNRVYCIHGMHTDNLHPIPENSSNDQSDNSDYINVASRRTDQRQVPDHMYLNVMGIQSNQRH</sequence>
<dbReference type="AlphaFoldDB" id="A0A210QUE5"/>
<name>A0A210QUE5_MIZYE</name>
<reference evidence="2 3" key="1">
    <citation type="journal article" date="2017" name="Nat. Ecol. Evol.">
        <title>Scallop genome provides insights into evolution of bilaterian karyotype and development.</title>
        <authorList>
            <person name="Wang S."/>
            <person name="Zhang J."/>
            <person name="Jiao W."/>
            <person name="Li J."/>
            <person name="Xun X."/>
            <person name="Sun Y."/>
            <person name="Guo X."/>
            <person name="Huan P."/>
            <person name="Dong B."/>
            <person name="Zhang L."/>
            <person name="Hu X."/>
            <person name="Sun X."/>
            <person name="Wang J."/>
            <person name="Zhao C."/>
            <person name="Wang Y."/>
            <person name="Wang D."/>
            <person name="Huang X."/>
            <person name="Wang R."/>
            <person name="Lv J."/>
            <person name="Li Y."/>
            <person name="Zhang Z."/>
            <person name="Liu B."/>
            <person name="Lu W."/>
            <person name="Hui Y."/>
            <person name="Liang J."/>
            <person name="Zhou Z."/>
            <person name="Hou R."/>
            <person name="Li X."/>
            <person name="Liu Y."/>
            <person name="Li H."/>
            <person name="Ning X."/>
            <person name="Lin Y."/>
            <person name="Zhao L."/>
            <person name="Xing Q."/>
            <person name="Dou J."/>
            <person name="Li Y."/>
            <person name="Mao J."/>
            <person name="Guo H."/>
            <person name="Dou H."/>
            <person name="Li T."/>
            <person name="Mu C."/>
            <person name="Jiang W."/>
            <person name="Fu Q."/>
            <person name="Fu X."/>
            <person name="Miao Y."/>
            <person name="Liu J."/>
            <person name="Yu Q."/>
            <person name="Li R."/>
            <person name="Liao H."/>
            <person name="Li X."/>
            <person name="Kong Y."/>
            <person name="Jiang Z."/>
            <person name="Chourrout D."/>
            <person name="Li R."/>
            <person name="Bao Z."/>
        </authorList>
    </citation>
    <scope>NUCLEOTIDE SEQUENCE [LARGE SCALE GENOMIC DNA]</scope>
    <source>
        <strain evidence="2 3">PY_sf001</strain>
    </source>
</reference>
<accession>A0A210QUE5</accession>
<organism evidence="2 3">
    <name type="scientific">Mizuhopecten yessoensis</name>
    <name type="common">Japanese scallop</name>
    <name type="synonym">Patinopecten yessoensis</name>
    <dbReference type="NCBI Taxonomy" id="6573"/>
    <lineage>
        <taxon>Eukaryota</taxon>
        <taxon>Metazoa</taxon>
        <taxon>Spiralia</taxon>
        <taxon>Lophotrochozoa</taxon>
        <taxon>Mollusca</taxon>
        <taxon>Bivalvia</taxon>
        <taxon>Autobranchia</taxon>
        <taxon>Pteriomorphia</taxon>
        <taxon>Pectinida</taxon>
        <taxon>Pectinoidea</taxon>
        <taxon>Pectinidae</taxon>
        <taxon>Mizuhopecten</taxon>
    </lineage>
</organism>
<proteinExistence type="predicted"/>
<keyword evidence="1" id="KW-1133">Transmembrane helix</keyword>
<evidence type="ECO:0000313" key="3">
    <source>
        <dbReference type="Proteomes" id="UP000242188"/>
    </source>
</evidence>
<evidence type="ECO:0000313" key="2">
    <source>
        <dbReference type="EMBL" id="OWF52337.1"/>
    </source>
</evidence>
<protein>
    <submittedName>
        <fullName evidence="2">Uncharacterized protein</fullName>
    </submittedName>
</protein>
<gene>
    <name evidence="2" type="ORF">KP79_PYT20197</name>
</gene>
<keyword evidence="1" id="KW-0812">Transmembrane</keyword>
<keyword evidence="3" id="KW-1185">Reference proteome</keyword>
<keyword evidence="1" id="KW-0472">Membrane</keyword>
<dbReference type="Proteomes" id="UP000242188">
    <property type="component" value="Unassembled WGS sequence"/>
</dbReference>